<feature type="transmembrane region" description="Helical" evidence="6">
    <location>
        <begin position="379"/>
        <end position="398"/>
    </location>
</feature>
<sequence>MPAPSKEHTPIPSKSRQKTVEQILTEHEACGLKQSLTATQLTMIGIGSTIGAGIYVMTGTAAAEYAGPSVLLSFIIAALSCLFTAFSYGELASTLPVSGSAYSYAYISMGEKTAWIVGWLLLLEYGISCAAVAAGLSGYTTSLFAVFGLHIPSFLTQSTLQPLAGSDGAIITAGWRFDLIGFSAIMIVTALLVKGVQESARINTVIVTIKVGVLILFVILGFHAINPNNLHPFIPTNEGGFHYGIKGIFRAASVIFFAYVGFEAVSTASSEAKNPTRDVPLGIISSLIICTVVYIIVAVVLLGIVPYQKLDVPDPLAIAVTTMHIPWLALLINVGATIGLCSVLLGLMYGQSRIFLTMSRDGLIPKIFGIIHPHFRTPWLGTISLGIVVAVITATLPIDIISDLVSIGTAIAFAIVCFTVIWQRNTRPDIQRPFSVPLGGFTIRGFWIGITPLLGIIFCILMSLPLIIDMIRSIFSGNPVPLILLITYIGLGILTYVFYGYRNSAMSHKKQ</sequence>
<evidence type="ECO:0000313" key="8">
    <source>
        <dbReference type="Proteomes" id="UP000316313"/>
    </source>
</evidence>
<dbReference type="KEGG" id="ssam:E3D00_00140"/>
<dbReference type="OrthoDB" id="9804700at2"/>
<feature type="transmembrane region" description="Helical" evidence="6">
    <location>
        <begin position="480"/>
        <end position="501"/>
    </location>
</feature>
<dbReference type="Gene3D" id="1.20.1740.10">
    <property type="entry name" value="Amino acid/polyamine transporter I"/>
    <property type="match status" value="1"/>
</dbReference>
<evidence type="ECO:0000256" key="1">
    <source>
        <dbReference type="ARBA" id="ARBA00004141"/>
    </source>
</evidence>
<dbReference type="InterPro" id="IPR002293">
    <property type="entry name" value="AA/rel_permease1"/>
</dbReference>
<evidence type="ECO:0000256" key="5">
    <source>
        <dbReference type="ARBA" id="ARBA00023136"/>
    </source>
</evidence>
<dbReference type="GO" id="GO:0016020">
    <property type="term" value="C:membrane"/>
    <property type="evidence" value="ECO:0007669"/>
    <property type="project" value="UniProtKB-SubCell"/>
</dbReference>
<feature type="transmembrane region" description="Helical" evidence="6">
    <location>
        <begin position="70"/>
        <end position="89"/>
    </location>
</feature>
<evidence type="ECO:0000256" key="3">
    <source>
        <dbReference type="ARBA" id="ARBA00022692"/>
    </source>
</evidence>
<feature type="transmembrane region" description="Helical" evidence="6">
    <location>
        <begin position="245"/>
        <end position="262"/>
    </location>
</feature>
<accession>A0A4Y6UJH7</accession>
<feature type="transmembrane region" description="Helical" evidence="6">
    <location>
        <begin position="283"/>
        <end position="305"/>
    </location>
</feature>
<feature type="transmembrane region" description="Helical" evidence="6">
    <location>
        <begin position="404"/>
        <end position="422"/>
    </location>
</feature>
<proteinExistence type="predicted"/>
<feature type="transmembrane region" description="Helical" evidence="6">
    <location>
        <begin position="169"/>
        <end position="193"/>
    </location>
</feature>
<reference evidence="7 8" key="1">
    <citation type="submission" date="2019-03" db="EMBL/GenBank/DDBJ databases">
        <title>The complete genome sequence of Swingsia samuiensis NBRC107927(T).</title>
        <authorList>
            <person name="Chua K.-O."/>
            <person name="Chan K.-G."/>
            <person name="See-Too W.-S."/>
        </authorList>
    </citation>
    <scope>NUCLEOTIDE SEQUENCE [LARGE SCALE GENOMIC DNA]</scope>
    <source>
        <strain evidence="7 8">AH83</strain>
    </source>
</reference>
<feature type="transmembrane region" description="Helical" evidence="6">
    <location>
        <begin position="443"/>
        <end position="468"/>
    </location>
</feature>
<evidence type="ECO:0000313" key="7">
    <source>
        <dbReference type="EMBL" id="QDH16155.1"/>
    </source>
</evidence>
<dbReference type="AlphaFoldDB" id="A0A4Y6UJH7"/>
<evidence type="ECO:0000256" key="6">
    <source>
        <dbReference type="SAM" id="Phobius"/>
    </source>
</evidence>
<feature type="transmembrane region" description="Helical" evidence="6">
    <location>
        <begin position="325"/>
        <end position="350"/>
    </location>
</feature>
<keyword evidence="4 6" id="KW-1133">Transmembrane helix</keyword>
<protein>
    <submittedName>
        <fullName evidence="7">Amino acid permease</fullName>
    </submittedName>
</protein>
<dbReference type="PIRSF" id="PIRSF006060">
    <property type="entry name" value="AA_transporter"/>
    <property type="match status" value="1"/>
</dbReference>
<dbReference type="Proteomes" id="UP000316313">
    <property type="component" value="Chromosome"/>
</dbReference>
<dbReference type="EMBL" id="CP038141">
    <property type="protein sequence ID" value="QDH16155.1"/>
    <property type="molecule type" value="Genomic_DNA"/>
</dbReference>
<organism evidence="7 8">
    <name type="scientific">Swingsia samuiensis</name>
    <dbReference type="NCBI Taxonomy" id="1293412"/>
    <lineage>
        <taxon>Bacteria</taxon>
        <taxon>Pseudomonadati</taxon>
        <taxon>Pseudomonadota</taxon>
        <taxon>Alphaproteobacteria</taxon>
        <taxon>Acetobacterales</taxon>
        <taxon>Acetobacteraceae</taxon>
        <taxon>Swingsia</taxon>
    </lineage>
</organism>
<comment type="subcellular location">
    <subcellularLocation>
        <location evidence="1">Membrane</location>
        <topology evidence="1">Multi-pass membrane protein</topology>
    </subcellularLocation>
</comment>
<dbReference type="PANTHER" id="PTHR43243">
    <property type="entry name" value="INNER MEMBRANE TRANSPORTER YGJI-RELATED"/>
    <property type="match status" value="1"/>
</dbReference>
<dbReference type="Pfam" id="PF13520">
    <property type="entry name" value="AA_permease_2"/>
    <property type="match status" value="1"/>
</dbReference>
<keyword evidence="3 6" id="KW-0812">Transmembrane</keyword>
<feature type="transmembrane region" description="Helical" evidence="6">
    <location>
        <begin position="41"/>
        <end position="58"/>
    </location>
</feature>
<keyword evidence="5 6" id="KW-0472">Membrane</keyword>
<dbReference type="GO" id="GO:0015171">
    <property type="term" value="F:amino acid transmembrane transporter activity"/>
    <property type="evidence" value="ECO:0007669"/>
    <property type="project" value="TreeGrafter"/>
</dbReference>
<dbReference type="PANTHER" id="PTHR43243:SF4">
    <property type="entry name" value="CATIONIC AMINO ACID TRANSPORTER 4"/>
    <property type="match status" value="1"/>
</dbReference>
<name>A0A4Y6UJH7_9PROT</name>
<keyword evidence="8" id="KW-1185">Reference proteome</keyword>
<keyword evidence="2" id="KW-0813">Transport</keyword>
<evidence type="ECO:0000256" key="2">
    <source>
        <dbReference type="ARBA" id="ARBA00022448"/>
    </source>
</evidence>
<dbReference type="RefSeq" id="WP_141458835.1">
    <property type="nucleotide sequence ID" value="NZ_CP038141.1"/>
</dbReference>
<feature type="transmembrane region" description="Helical" evidence="6">
    <location>
        <begin position="205"/>
        <end position="225"/>
    </location>
</feature>
<evidence type="ECO:0000256" key="4">
    <source>
        <dbReference type="ARBA" id="ARBA00022989"/>
    </source>
</evidence>
<gene>
    <name evidence="7" type="ORF">E3D00_00140</name>
</gene>